<dbReference type="InterPro" id="IPR003439">
    <property type="entry name" value="ABC_transporter-like_ATP-bd"/>
</dbReference>
<dbReference type="InterPro" id="IPR011527">
    <property type="entry name" value="ABC1_TM_dom"/>
</dbReference>
<dbReference type="Proteomes" id="UP000075360">
    <property type="component" value="Unassembled WGS sequence"/>
</dbReference>
<feature type="transmembrane region" description="Helical" evidence="7">
    <location>
        <begin position="138"/>
        <end position="158"/>
    </location>
</feature>
<dbReference type="PROSITE" id="PS50929">
    <property type="entry name" value="ABC_TM1F"/>
    <property type="match status" value="1"/>
</dbReference>
<feature type="domain" description="ABC transmembrane type-1" evidence="9">
    <location>
        <begin position="23"/>
        <end position="306"/>
    </location>
</feature>
<name>A0A149TTU1_9PROT</name>
<accession>A0A149TTU1</accession>
<keyword evidence="6 7" id="KW-0472">Membrane</keyword>
<dbReference type="NCBIfam" id="TIGR02857">
    <property type="entry name" value="CydD"/>
    <property type="match status" value="1"/>
</dbReference>
<comment type="subcellular location">
    <subcellularLocation>
        <location evidence="1">Cell membrane</location>
        <topology evidence="1">Multi-pass membrane protein</topology>
    </subcellularLocation>
</comment>
<dbReference type="PROSITE" id="PS00211">
    <property type="entry name" value="ABC_TRANSPORTER_1"/>
    <property type="match status" value="1"/>
</dbReference>
<evidence type="ECO:0000256" key="5">
    <source>
        <dbReference type="ARBA" id="ARBA00022989"/>
    </source>
</evidence>
<dbReference type="PANTHER" id="PTHR24221:SF590">
    <property type="entry name" value="COMPONENT LINKED WITH THE ASSEMBLY OF CYTOCHROME' TRANSPORT TRANSMEMBRANE ATP-BINDING PROTEIN ABC TRANSPORTER CYDD-RELATED"/>
    <property type="match status" value="1"/>
</dbReference>
<feature type="transmembrane region" description="Helical" evidence="7">
    <location>
        <begin position="243"/>
        <end position="268"/>
    </location>
</feature>
<gene>
    <name evidence="10" type="ORF">AD948_16850</name>
</gene>
<dbReference type="Gene3D" id="1.20.1560.10">
    <property type="entry name" value="ABC transporter type 1, transmembrane domain"/>
    <property type="match status" value="1"/>
</dbReference>
<dbReference type="InterPro" id="IPR017871">
    <property type="entry name" value="ABC_transporter-like_CS"/>
</dbReference>
<evidence type="ECO:0000256" key="1">
    <source>
        <dbReference type="ARBA" id="ARBA00004651"/>
    </source>
</evidence>
<keyword evidence="4 10" id="KW-0067">ATP-binding</keyword>
<comment type="caution">
    <text evidence="10">The sequence shown here is derived from an EMBL/GenBank/DDBJ whole genome shotgun (WGS) entry which is preliminary data.</text>
</comment>
<feature type="domain" description="ABC transporter" evidence="8">
    <location>
        <begin position="343"/>
        <end position="567"/>
    </location>
</feature>
<dbReference type="PATRIC" id="fig|446692.4.peg.1270"/>
<dbReference type="GO" id="GO:0016887">
    <property type="term" value="F:ATP hydrolysis activity"/>
    <property type="evidence" value="ECO:0007669"/>
    <property type="project" value="InterPro"/>
</dbReference>
<sequence length="567" mass="60742">MRTQQQTDWQTAGLARRATRWLVAAVILGGASCVLFVLQLATLAHAVDDLTFKGHPLASTYPALVQVGALCAGSLLLQWLADMAGTEAGLRISASVQRDMLRHLFRAGPVGCATLPAGQIVTTMTEGTAALEPYFAQYIPRAAMMVVLPGLILAMVFHLDGWSFAILACTGPLIPVFMALIGYSAQAIMNRQWVQLLIMGSSFLDSLRGLGTLRLFGQTQASITRMREMAEAHRRATFSVMKVAFLTSAALEFFASLSIALVAVVFGARLLNGTADFRSAFLVLLLAPEYFMPLRAFSASYHARQNATAAAARIAEIFAIPELEANSQQPQNASGTHSAITALECQHVSAAYATATATATALDDVCCKFSRNQLTVLTGESGAGKTTLLRVLLGFLPVQAGHITALDRHRHPLALPQGCAGWLPQRPLMIFGTVADNLRLANPDADMHSLRAAARQADALGFIESLPNGFETMVGERGTLLSGGQIKRLALARVLLRAPDVLCLDEPTANLDPGSAHRITQTIRQCAANRIVIAATHDPALVRHADQILHIENARVENIVFPKDAAA</sequence>
<dbReference type="GO" id="GO:0005886">
    <property type="term" value="C:plasma membrane"/>
    <property type="evidence" value="ECO:0007669"/>
    <property type="project" value="UniProtKB-SubCell"/>
</dbReference>
<dbReference type="RefSeq" id="WP_061472769.1">
    <property type="nucleotide sequence ID" value="NZ_LHZU01000148.1"/>
</dbReference>
<dbReference type="CDD" id="cd18584">
    <property type="entry name" value="ABC_6TM_AarD_CydD"/>
    <property type="match status" value="1"/>
</dbReference>
<keyword evidence="5 7" id="KW-1133">Transmembrane helix</keyword>
<keyword evidence="2 7" id="KW-0812">Transmembrane</keyword>
<evidence type="ECO:0000256" key="6">
    <source>
        <dbReference type="ARBA" id="ARBA00023136"/>
    </source>
</evidence>
<protein>
    <submittedName>
        <fullName evidence="10">ABC transporter ATP-binding protein</fullName>
    </submittedName>
</protein>
<evidence type="ECO:0000259" key="8">
    <source>
        <dbReference type="PROSITE" id="PS50893"/>
    </source>
</evidence>
<dbReference type="SUPFAM" id="SSF90123">
    <property type="entry name" value="ABC transporter transmembrane region"/>
    <property type="match status" value="1"/>
</dbReference>
<feature type="transmembrane region" description="Helical" evidence="7">
    <location>
        <begin position="61"/>
        <end position="81"/>
    </location>
</feature>
<dbReference type="GO" id="GO:0005524">
    <property type="term" value="F:ATP binding"/>
    <property type="evidence" value="ECO:0007669"/>
    <property type="project" value="UniProtKB-KW"/>
</dbReference>
<proteinExistence type="predicted"/>
<evidence type="ECO:0000313" key="10">
    <source>
        <dbReference type="EMBL" id="KXV56551.1"/>
    </source>
</evidence>
<dbReference type="Gene3D" id="3.40.50.300">
    <property type="entry name" value="P-loop containing nucleotide triphosphate hydrolases"/>
    <property type="match status" value="1"/>
</dbReference>
<dbReference type="PROSITE" id="PS51257">
    <property type="entry name" value="PROKAR_LIPOPROTEIN"/>
    <property type="match status" value="1"/>
</dbReference>
<evidence type="ECO:0000256" key="3">
    <source>
        <dbReference type="ARBA" id="ARBA00022741"/>
    </source>
</evidence>
<dbReference type="AlphaFoldDB" id="A0A149TTU1"/>
<feature type="transmembrane region" description="Helical" evidence="7">
    <location>
        <begin position="21"/>
        <end position="41"/>
    </location>
</feature>
<reference evidence="10 11" key="1">
    <citation type="submission" date="2015-06" db="EMBL/GenBank/DDBJ databases">
        <title>Improved classification and identification of acetic acid bacteria using matrix-assisted laser desorption/ionization time-of-flight mass spectrometry; Gluconobacter nephelii and Gluconobacter uchimurae are later heterotypic synonyms of Gluconobacter japonicus and Gluconobacter oxydans, respectively.</title>
        <authorList>
            <person name="Li L."/>
            <person name="Cleenwerck I."/>
            <person name="De Vuyst L."/>
            <person name="Vandamme P."/>
        </authorList>
    </citation>
    <scope>NUCLEOTIDE SEQUENCE [LARGE SCALE GENOMIC DNA]</scope>
    <source>
        <strain evidence="10 11">LMG 23690</strain>
    </source>
</reference>
<evidence type="ECO:0000259" key="9">
    <source>
        <dbReference type="PROSITE" id="PS50929"/>
    </source>
</evidence>
<organism evidence="10 11">
    <name type="scientific">Acetobacter senegalensis</name>
    <dbReference type="NCBI Taxonomy" id="446692"/>
    <lineage>
        <taxon>Bacteria</taxon>
        <taxon>Pseudomonadati</taxon>
        <taxon>Pseudomonadota</taxon>
        <taxon>Alphaproteobacteria</taxon>
        <taxon>Acetobacterales</taxon>
        <taxon>Acetobacteraceae</taxon>
        <taxon>Acetobacter</taxon>
    </lineage>
</organism>
<dbReference type="InterPro" id="IPR003593">
    <property type="entry name" value="AAA+_ATPase"/>
</dbReference>
<dbReference type="OrthoDB" id="5288404at2"/>
<feature type="transmembrane region" description="Helical" evidence="7">
    <location>
        <begin position="164"/>
        <end position="183"/>
    </location>
</feature>
<dbReference type="InterPro" id="IPR014216">
    <property type="entry name" value="ABC_transptr_CydD"/>
</dbReference>
<dbReference type="PANTHER" id="PTHR24221">
    <property type="entry name" value="ATP-BINDING CASSETTE SUB-FAMILY B"/>
    <property type="match status" value="1"/>
</dbReference>
<dbReference type="InterPro" id="IPR027417">
    <property type="entry name" value="P-loop_NTPase"/>
</dbReference>
<dbReference type="Pfam" id="PF00664">
    <property type="entry name" value="ABC_membrane"/>
    <property type="match status" value="1"/>
</dbReference>
<dbReference type="Pfam" id="PF00005">
    <property type="entry name" value="ABC_tran"/>
    <property type="match status" value="1"/>
</dbReference>
<evidence type="ECO:0000256" key="4">
    <source>
        <dbReference type="ARBA" id="ARBA00022840"/>
    </source>
</evidence>
<evidence type="ECO:0000313" key="11">
    <source>
        <dbReference type="Proteomes" id="UP000075360"/>
    </source>
</evidence>
<dbReference type="InterPro" id="IPR039421">
    <property type="entry name" value="Type_1_exporter"/>
</dbReference>
<keyword evidence="3" id="KW-0547">Nucleotide-binding</keyword>
<evidence type="ECO:0000256" key="2">
    <source>
        <dbReference type="ARBA" id="ARBA00022692"/>
    </source>
</evidence>
<dbReference type="PROSITE" id="PS50893">
    <property type="entry name" value="ABC_TRANSPORTER_2"/>
    <property type="match status" value="1"/>
</dbReference>
<dbReference type="SUPFAM" id="SSF52540">
    <property type="entry name" value="P-loop containing nucleoside triphosphate hydrolases"/>
    <property type="match status" value="1"/>
</dbReference>
<dbReference type="GO" id="GO:0042883">
    <property type="term" value="P:cysteine transport"/>
    <property type="evidence" value="ECO:0007669"/>
    <property type="project" value="InterPro"/>
</dbReference>
<dbReference type="GO" id="GO:0140359">
    <property type="term" value="F:ABC-type transporter activity"/>
    <property type="evidence" value="ECO:0007669"/>
    <property type="project" value="InterPro"/>
</dbReference>
<dbReference type="EMBL" id="LHZU01000148">
    <property type="protein sequence ID" value="KXV56551.1"/>
    <property type="molecule type" value="Genomic_DNA"/>
</dbReference>
<dbReference type="InterPro" id="IPR036640">
    <property type="entry name" value="ABC1_TM_sf"/>
</dbReference>
<dbReference type="SMART" id="SM00382">
    <property type="entry name" value="AAA"/>
    <property type="match status" value="1"/>
</dbReference>
<evidence type="ECO:0000256" key="7">
    <source>
        <dbReference type="SAM" id="Phobius"/>
    </source>
</evidence>